<evidence type="ECO:0000313" key="2">
    <source>
        <dbReference type="Proteomes" id="UP000006177"/>
    </source>
</evidence>
<gene>
    <name evidence="1" type="ordered locus">LFML04_0319</name>
</gene>
<dbReference type="EMBL" id="CP002919">
    <property type="protein sequence ID" value="AFS52564.1"/>
    <property type="molecule type" value="Genomic_DNA"/>
</dbReference>
<accession>J9Z7Y8</accession>
<evidence type="ECO:0000313" key="1">
    <source>
        <dbReference type="EMBL" id="AFS52564.1"/>
    </source>
</evidence>
<protein>
    <submittedName>
        <fullName evidence="1">Uncharacterized protein</fullName>
    </submittedName>
</protein>
<reference evidence="1 2" key="1">
    <citation type="journal article" date="2011" name="J. Microbiol.">
        <title>Complete genome of Leptospirillum ferriphilum ML-04 provides insight into its physiology and environmental adaptation.</title>
        <authorList>
            <person name="Mi S."/>
            <person name="Song J."/>
            <person name="Lin J."/>
            <person name="Che Y."/>
            <person name="Zheng H."/>
            <person name="Lin J."/>
        </authorList>
    </citation>
    <scope>NUCLEOTIDE SEQUENCE [LARGE SCALE GENOMIC DNA]</scope>
    <source>
        <strain evidence="1 2">ML-04</strain>
    </source>
</reference>
<dbReference type="KEGG" id="lfi:LFML04_0319"/>
<dbReference type="AlphaFoldDB" id="J9Z7Y8"/>
<proteinExistence type="predicted"/>
<dbReference type="HOGENOM" id="CLU_3218116_0_0_0"/>
<dbReference type="Proteomes" id="UP000006177">
    <property type="component" value="Chromosome"/>
</dbReference>
<organism evidence="1 2">
    <name type="scientific">Leptospirillum ferriphilum (strain ML-04)</name>
    <dbReference type="NCBI Taxonomy" id="1048260"/>
    <lineage>
        <taxon>Bacteria</taxon>
        <taxon>Pseudomonadati</taxon>
        <taxon>Nitrospirota</taxon>
        <taxon>Nitrospiria</taxon>
        <taxon>Nitrospirales</taxon>
        <taxon>Nitrospiraceae</taxon>
        <taxon>Leptospirillum</taxon>
    </lineage>
</organism>
<name>J9Z7Y8_LEPFM</name>
<sequence length="44" mass="4945">MLSASFRETKMSRSISDSISPPIFLRPRVCQTSAFESDNLFFGS</sequence>